<dbReference type="Pfam" id="PF01315">
    <property type="entry name" value="Ald_Xan_dh_C"/>
    <property type="match status" value="1"/>
</dbReference>
<dbReference type="Gene3D" id="3.30.365.10">
    <property type="entry name" value="Aldehyde oxidase/xanthine dehydrogenase, molybdopterin binding domain"/>
    <property type="match status" value="4"/>
</dbReference>
<dbReference type="RefSeq" id="WP_194181557.1">
    <property type="nucleotide sequence ID" value="NZ_JADGIK010000001.1"/>
</dbReference>
<dbReference type="PANTHER" id="PTHR11908">
    <property type="entry name" value="XANTHINE DEHYDROGENASE"/>
    <property type="match status" value="1"/>
</dbReference>
<dbReference type="Pfam" id="PF20256">
    <property type="entry name" value="MoCoBD_2"/>
    <property type="match status" value="1"/>
</dbReference>
<name>A0A8J7FL26_9FLAO</name>
<gene>
    <name evidence="4" type="ORF">IM532_00865</name>
</gene>
<reference evidence="4" key="1">
    <citation type="submission" date="2020-10" db="EMBL/GenBank/DDBJ databases">
        <authorList>
            <person name="Lu T."/>
            <person name="Wang Q."/>
            <person name="Han X."/>
        </authorList>
    </citation>
    <scope>NUCLEOTIDE SEQUENCE</scope>
    <source>
        <strain evidence="4">WQ 117</strain>
    </source>
</reference>
<dbReference type="SUPFAM" id="SSF56003">
    <property type="entry name" value="Molybdenum cofactor-binding domain"/>
    <property type="match status" value="1"/>
</dbReference>
<sequence>MAFFDETNIERFSNEGRVEGIAKVTGKGKYAAEYDLPQMCYAVLVDSKIPAGKISSIQTEIAQQVDGVLEIINYFNKQTVPGLATPEKIKESKFGLPIFHTDTIYFKGQPVAMVIATTLEDATYAASLVEVKYQASEYEVDFHKKHPTVPLQAAGKENGNIENWNPTTKFIEQEYTIEMEVHHPMEMHATIAHWKGNDRLRLFDKNQGVLTVQKTISALYDLPPKNVEVISEFVGGGFGSGLKVWPHVLAATMAAKHVKRPVKLMLTRPQMFYSVGYRPSSWQKIKIGVDQNLKFTGLIHQAKNNCAIYDPFNDRITRVSRLIYHFGHLKTEEAVVPLNLAAPTWKRGPGDATGDFAIECAIDELSYHLNIDPIKLRKMNLALDQNPDNGLQWSSNFIAEAIQIGAKKIGWNKRKPQPQAEKEGDWQIGYGMAVGMWHAGRQQASANLTLTPQGDLILRTAMTDIGTGTGTAMVNVMHESTGFPKNRIKVELGHSDLPPAKNQGGSTGLSSIVGAVHLLAEDFKKSLLKYGSTIHKEWEKLDFNSLQVTDTALNIDNYSLTLEQFFKELELEKLELEATSGPDSEREKWAFVVSAAHFCKVRVHLLTGKVVIDQLVAVVDGGSIINPKAAENQIIGAAFGGIGMALLEEQHVDSKLGTLVGHDLAGYHFAVNADGPKIDVTFINKPDPYINPNGAKGIGEVGIIGTAPAIANAIYNATGKRIRSLPITADKILKA</sequence>
<accession>A0A8J7FL26</accession>
<keyword evidence="5" id="KW-1185">Reference proteome</keyword>
<keyword evidence="1" id="KW-0500">Molybdenum</keyword>
<evidence type="ECO:0000259" key="3">
    <source>
        <dbReference type="SMART" id="SM01008"/>
    </source>
</evidence>
<dbReference type="AlphaFoldDB" id="A0A8J7FL26"/>
<dbReference type="Proteomes" id="UP000608754">
    <property type="component" value="Unassembled WGS sequence"/>
</dbReference>
<feature type="domain" description="Aldehyde oxidase/xanthine dehydrogenase a/b hammerhead" evidence="3">
    <location>
        <begin position="25"/>
        <end position="137"/>
    </location>
</feature>
<dbReference type="InterPro" id="IPR008274">
    <property type="entry name" value="AldOxase/xan_DH_MoCoBD1"/>
</dbReference>
<dbReference type="SMART" id="SM01008">
    <property type="entry name" value="Ald_Xan_dh_C"/>
    <property type="match status" value="1"/>
</dbReference>
<evidence type="ECO:0000313" key="5">
    <source>
        <dbReference type="Proteomes" id="UP000608754"/>
    </source>
</evidence>
<dbReference type="InterPro" id="IPR016208">
    <property type="entry name" value="Ald_Oxase/xanthine_DH-like"/>
</dbReference>
<dbReference type="SUPFAM" id="SSF54665">
    <property type="entry name" value="CO dehydrogenase molybdoprotein N-domain-like"/>
    <property type="match status" value="1"/>
</dbReference>
<dbReference type="GO" id="GO:0005506">
    <property type="term" value="F:iron ion binding"/>
    <property type="evidence" value="ECO:0007669"/>
    <property type="project" value="InterPro"/>
</dbReference>
<organism evidence="4 5">
    <name type="scientific">Faecalibacter rhinopitheci</name>
    <dbReference type="NCBI Taxonomy" id="2779678"/>
    <lineage>
        <taxon>Bacteria</taxon>
        <taxon>Pseudomonadati</taxon>
        <taxon>Bacteroidota</taxon>
        <taxon>Flavobacteriia</taxon>
        <taxon>Flavobacteriales</taxon>
        <taxon>Weeksellaceae</taxon>
        <taxon>Faecalibacter</taxon>
    </lineage>
</organism>
<dbReference type="EMBL" id="JADGIK010000001">
    <property type="protein sequence ID" value="MBF0596025.1"/>
    <property type="molecule type" value="Genomic_DNA"/>
</dbReference>
<dbReference type="InterPro" id="IPR046867">
    <property type="entry name" value="AldOxase/xan_DH_MoCoBD2"/>
</dbReference>
<dbReference type="InterPro" id="IPR036856">
    <property type="entry name" value="Ald_Oxase/Xan_DH_a/b_sf"/>
</dbReference>
<dbReference type="Pfam" id="PF02738">
    <property type="entry name" value="MoCoBD_1"/>
    <property type="match status" value="1"/>
</dbReference>
<dbReference type="Gene3D" id="3.90.1170.50">
    <property type="entry name" value="Aldehyde oxidase/xanthine dehydrogenase, a/b hammerhead"/>
    <property type="match status" value="1"/>
</dbReference>
<dbReference type="InterPro" id="IPR037165">
    <property type="entry name" value="AldOxase/xan_DH_Mopterin-bd_sf"/>
</dbReference>
<dbReference type="GO" id="GO:0016491">
    <property type="term" value="F:oxidoreductase activity"/>
    <property type="evidence" value="ECO:0007669"/>
    <property type="project" value="UniProtKB-KW"/>
</dbReference>
<keyword evidence="2" id="KW-0560">Oxidoreductase</keyword>
<evidence type="ECO:0000313" key="4">
    <source>
        <dbReference type="EMBL" id="MBF0596025.1"/>
    </source>
</evidence>
<evidence type="ECO:0000256" key="2">
    <source>
        <dbReference type="ARBA" id="ARBA00023002"/>
    </source>
</evidence>
<evidence type="ECO:0000256" key="1">
    <source>
        <dbReference type="ARBA" id="ARBA00022505"/>
    </source>
</evidence>
<dbReference type="PANTHER" id="PTHR11908:SF132">
    <property type="entry name" value="ALDEHYDE OXIDASE 1-RELATED"/>
    <property type="match status" value="1"/>
</dbReference>
<dbReference type="InterPro" id="IPR000674">
    <property type="entry name" value="Ald_Oxase/Xan_DH_a/b"/>
</dbReference>
<proteinExistence type="predicted"/>
<comment type="caution">
    <text evidence="4">The sequence shown here is derived from an EMBL/GenBank/DDBJ whole genome shotgun (WGS) entry which is preliminary data.</text>
</comment>
<protein>
    <submittedName>
        <fullName evidence="4">Xanthine dehydrogenase family protein molybdopterin-binding subunit</fullName>
    </submittedName>
</protein>